<accession>A0A0V8JJ01</accession>
<gene>
    <name evidence="1" type="ORF">AS180_15780</name>
</gene>
<comment type="caution">
    <text evidence="1">The sequence shown here is derived from an EMBL/GenBank/DDBJ whole genome shotgun (WGS) entry which is preliminary data.</text>
</comment>
<dbReference type="RefSeq" id="WP_035320185.1">
    <property type="nucleotide sequence ID" value="NZ_KQ758674.1"/>
</dbReference>
<proteinExistence type="predicted"/>
<protein>
    <submittedName>
        <fullName evidence="1">Uncharacterized protein</fullName>
    </submittedName>
</protein>
<organism evidence="1 2">
    <name type="scientific">Priestia veravalensis</name>
    <dbReference type="NCBI Taxonomy" id="1414648"/>
    <lineage>
        <taxon>Bacteria</taxon>
        <taxon>Bacillati</taxon>
        <taxon>Bacillota</taxon>
        <taxon>Bacilli</taxon>
        <taxon>Bacillales</taxon>
        <taxon>Bacillaceae</taxon>
        <taxon>Priestia</taxon>
    </lineage>
</organism>
<keyword evidence="2" id="KW-1185">Reference proteome</keyword>
<reference evidence="1 2" key="1">
    <citation type="submission" date="2015-11" db="EMBL/GenBank/DDBJ databases">
        <title>Bacillus caseinolyticus sp nov.</title>
        <authorList>
            <person name="Dastager S.G."/>
            <person name="Mawlankar R."/>
        </authorList>
    </citation>
    <scope>NUCLEOTIDE SEQUENCE [LARGE SCALE GENOMIC DNA]</scope>
    <source>
        <strain evidence="1 2">SGD-V-76</strain>
    </source>
</reference>
<evidence type="ECO:0000313" key="1">
    <source>
        <dbReference type="EMBL" id="KSU86938.1"/>
    </source>
</evidence>
<name>A0A0V8JJ01_9BACI</name>
<evidence type="ECO:0000313" key="2">
    <source>
        <dbReference type="Proteomes" id="UP000053681"/>
    </source>
</evidence>
<dbReference type="AlphaFoldDB" id="A0A0V8JJ01"/>
<dbReference type="GeneID" id="93681648"/>
<dbReference type="Proteomes" id="UP000053681">
    <property type="component" value="Unassembled WGS sequence"/>
</dbReference>
<dbReference type="EMBL" id="LNQP01000059">
    <property type="protein sequence ID" value="KSU86938.1"/>
    <property type="molecule type" value="Genomic_DNA"/>
</dbReference>
<sequence length="63" mass="7353">MTKQEHPDSTCKKRKQRARKEQFQLLDVTNQTIQQDHSDETFTSVDGVFVQGEGWKLENDDEA</sequence>